<name>A0ACB7TAZ2_HYAAI</name>
<evidence type="ECO:0000313" key="2">
    <source>
        <dbReference type="Proteomes" id="UP000821845"/>
    </source>
</evidence>
<accession>A0ACB7TAZ2</accession>
<sequence length="115" mass="12521">MVSTGTSTAVSSRKGLGAVSKKMHLRKQNTDSGEFNKNSGQAQCSPGFLDEREVLLGDTWCVTRYRGPQSRARYRVAEVPRSRCQCSGHLLDQGLPSGVEPYPTAFQARTWAAGS</sequence>
<dbReference type="EMBL" id="CM023490">
    <property type="protein sequence ID" value="KAH6943174.1"/>
    <property type="molecule type" value="Genomic_DNA"/>
</dbReference>
<reference evidence="1" key="1">
    <citation type="submission" date="2020-05" db="EMBL/GenBank/DDBJ databases">
        <title>Large-scale comparative analyses of tick genomes elucidate their genetic diversity and vector capacities.</title>
        <authorList>
            <person name="Jia N."/>
            <person name="Wang J."/>
            <person name="Shi W."/>
            <person name="Du L."/>
            <person name="Sun Y."/>
            <person name="Zhan W."/>
            <person name="Jiang J."/>
            <person name="Wang Q."/>
            <person name="Zhang B."/>
            <person name="Ji P."/>
            <person name="Sakyi L.B."/>
            <person name="Cui X."/>
            <person name="Yuan T."/>
            <person name="Jiang B."/>
            <person name="Yang W."/>
            <person name="Lam T.T.-Y."/>
            <person name="Chang Q."/>
            <person name="Ding S."/>
            <person name="Wang X."/>
            <person name="Zhu J."/>
            <person name="Ruan X."/>
            <person name="Zhao L."/>
            <person name="Wei J."/>
            <person name="Que T."/>
            <person name="Du C."/>
            <person name="Cheng J."/>
            <person name="Dai P."/>
            <person name="Han X."/>
            <person name="Huang E."/>
            <person name="Gao Y."/>
            <person name="Liu J."/>
            <person name="Shao H."/>
            <person name="Ye R."/>
            <person name="Li L."/>
            <person name="Wei W."/>
            <person name="Wang X."/>
            <person name="Wang C."/>
            <person name="Yang T."/>
            <person name="Huo Q."/>
            <person name="Li W."/>
            <person name="Guo W."/>
            <person name="Chen H."/>
            <person name="Zhou L."/>
            <person name="Ni X."/>
            <person name="Tian J."/>
            <person name="Zhou Y."/>
            <person name="Sheng Y."/>
            <person name="Liu T."/>
            <person name="Pan Y."/>
            <person name="Xia L."/>
            <person name="Li J."/>
            <person name="Zhao F."/>
            <person name="Cao W."/>
        </authorList>
    </citation>
    <scope>NUCLEOTIDE SEQUENCE</scope>
    <source>
        <strain evidence="1">Hyas-2018</strain>
    </source>
</reference>
<protein>
    <submittedName>
        <fullName evidence="1">Uncharacterized protein</fullName>
    </submittedName>
</protein>
<keyword evidence="2" id="KW-1185">Reference proteome</keyword>
<proteinExistence type="predicted"/>
<evidence type="ECO:0000313" key="1">
    <source>
        <dbReference type="EMBL" id="KAH6943174.1"/>
    </source>
</evidence>
<comment type="caution">
    <text evidence="1">The sequence shown here is derived from an EMBL/GenBank/DDBJ whole genome shotgun (WGS) entry which is preliminary data.</text>
</comment>
<dbReference type="Proteomes" id="UP000821845">
    <property type="component" value="Chromosome 10"/>
</dbReference>
<organism evidence="1 2">
    <name type="scientific">Hyalomma asiaticum</name>
    <name type="common">Tick</name>
    <dbReference type="NCBI Taxonomy" id="266040"/>
    <lineage>
        <taxon>Eukaryota</taxon>
        <taxon>Metazoa</taxon>
        <taxon>Ecdysozoa</taxon>
        <taxon>Arthropoda</taxon>
        <taxon>Chelicerata</taxon>
        <taxon>Arachnida</taxon>
        <taxon>Acari</taxon>
        <taxon>Parasitiformes</taxon>
        <taxon>Ixodida</taxon>
        <taxon>Ixodoidea</taxon>
        <taxon>Ixodidae</taxon>
        <taxon>Hyalomminae</taxon>
        <taxon>Hyalomma</taxon>
    </lineage>
</organism>
<gene>
    <name evidence="1" type="ORF">HPB50_017122</name>
</gene>